<keyword evidence="3" id="KW-1185">Reference proteome</keyword>
<dbReference type="Proteomes" id="UP000218231">
    <property type="component" value="Unassembled WGS sequence"/>
</dbReference>
<comment type="caution">
    <text evidence="2">The sequence shown here is derived from an EMBL/GenBank/DDBJ whole genome shotgun (WGS) entry which is preliminary data.</text>
</comment>
<accession>A0A2A2KW61</accession>
<evidence type="ECO:0000313" key="2">
    <source>
        <dbReference type="EMBL" id="PAV78226.1"/>
    </source>
</evidence>
<keyword evidence="1" id="KW-1133">Transmembrane helix</keyword>
<feature type="transmembrane region" description="Helical" evidence="1">
    <location>
        <begin position="30"/>
        <end position="49"/>
    </location>
</feature>
<gene>
    <name evidence="2" type="ORF">WR25_27202</name>
</gene>
<evidence type="ECO:0000313" key="3">
    <source>
        <dbReference type="Proteomes" id="UP000218231"/>
    </source>
</evidence>
<keyword evidence="1" id="KW-0472">Membrane</keyword>
<keyword evidence="1" id="KW-0812">Transmembrane</keyword>
<proteinExistence type="predicted"/>
<dbReference type="EMBL" id="LIAE01007595">
    <property type="protein sequence ID" value="PAV78226.1"/>
    <property type="molecule type" value="Genomic_DNA"/>
</dbReference>
<feature type="transmembrane region" description="Helical" evidence="1">
    <location>
        <begin position="125"/>
        <end position="145"/>
    </location>
</feature>
<dbReference type="AlphaFoldDB" id="A0A2A2KW61"/>
<sequence>MWTPCSPNDPLAKKFRNESKAHNCIPVLRATYAVLQVVLFLNVVAVLLFTRAKEMRQTWLLLLEGARQVMAASLSLGLFFSKASLSFTGSSLCFLIPASIILFLSLLVIYWWYPKHKSEETDEGVCMIVWREVVFVYLLVVLPGYPARDN</sequence>
<reference evidence="2 3" key="1">
    <citation type="journal article" date="2017" name="Curr. Biol.">
        <title>Genome architecture and evolution of a unichromosomal asexual nematode.</title>
        <authorList>
            <person name="Fradin H."/>
            <person name="Zegar C."/>
            <person name="Gutwein M."/>
            <person name="Lucas J."/>
            <person name="Kovtun M."/>
            <person name="Corcoran D."/>
            <person name="Baugh L.R."/>
            <person name="Kiontke K."/>
            <person name="Gunsalus K."/>
            <person name="Fitch D.H."/>
            <person name="Piano F."/>
        </authorList>
    </citation>
    <scope>NUCLEOTIDE SEQUENCE [LARGE SCALE GENOMIC DNA]</scope>
    <source>
        <strain evidence="2">PF1309</strain>
    </source>
</reference>
<evidence type="ECO:0000256" key="1">
    <source>
        <dbReference type="SAM" id="Phobius"/>
    </source>
</evidence>
<organism evidence="2 3">
    <name type="scientific">Diploscapter pachys</name>
    <dbReference type="NCBI Taxonomy" id="2018661"/>
    <lineage>
        <taxon>Eukaryota</taxon>
        <taxon>Metazoa</taxon>
        <taxon>Ecdysozoa</taxon>
        <taxon>Nematoda</taxon>
        <taxon>Chromadorea</taxon>
        <taxon>Rhabditida</taxon>
        <taxon>Rhabditina</taxon>
        <taxon>Rhabditomorpha</taxon>
        <taxon>Rhabditoidea</taxon>
        <taxon>Rhabditidae</taxon>
        <taxon>Diploscapter</taxon>
    </lineage>
</organism>
<feature type="transmembrane region" description="Helical" evidence="1">
    <location>
        <begin position="87"/>
        <end position="113"/>
    </location>
</feature>
<name>A0A2A2KW61_9BILA</name>
<protein>
    <submittedName>
        <fullName evidence="2">Uncharacterized protein</fullName>
    </submittedName>
</protein>